<organism evidence="2 3">
    <name type="scientific">Gordonia otitidis (strain DSM 44809 / CCUG 52243 / JCM 12355 / NBRC 100426 / IFM 10032)</name>
    <dbReference type="NCBI Taxonomy" id="1108044"/>
    <lineage>
        <taxon>Bacteria</taxon>
        <taxon>Bacillati</taxon>
        <taxon>Actinomycetota</taxon>
        <taxon>Actinomycetes</taxon>
        <taxon>Mycobacteriales</taxon>
        <taxon>Gordoniaceae</taxon>
        <taxon>Gordonia</taxon>
    </lineage>
</organism>
<proteinExistence type="predicted"/>
<evidence type="ECO:0000313" key="3">
    <source>
        <dbReference type="Proteomes" id="UP000005038"/>
    </source>
</evidence>
<name>H5TRL6_GORO1</name>
<dbReference type="RefSeq" id="WP_007240308.1">
    <property type="nucleotide sequence ID" value="NZ_BAFB01000199.1"/>
</dbReference>
<keyword evidence="3" id="KW-1185">Reference proteome</keyword>
<dbReference type="AlphaFoldDB" id="H5TRL6"/>
<sequence length="117" mass="12309">MAATRLAAGSSDEERNNSMNKIMVVAAAAAGYVLGSRAGRAHYEILEEQARKLWRSPQVQQASDIVKNTAEQVTDQTDAAGDSPQDTASNGARHAAEQAHSEQGPYPGDADGAGTQR</sequence>
<comment type="caution">
    <text evidence="2">The sequence shown here is derived from an EMBL/GenBank/DDBJ whole genome shotgun (WGS) entry which is preliminary data.</text>
</comment>
<dbReference type="EMBL" id="BAFB01000199">
    <property type="protein sequence ID" value="GAB36124.1"/>
    <property type="molecule type" value="Genomic_DNA"/>
</dbReference>
<dbReference type="OrthoDB" id="5125216at2"/>
<dbReference type="STRING" id="1108044.GOOTI_199_00020"/>
<dbReference type="Proteomes" id="UP000005038">
    <property type="component" value="Unassembled WGS sequence"/>
</dbReference>
<protein>
    <recommendedName>
        <fullName evidence="4">YtxH domain-containing protein</fullName>
    </recommendedName>
</protein>
<evidence type="ECO:0008006" key="4">
    <source>
        <dbReference type="Google" id="ProtNLM"/>
    </source>
</evidence>
<evidence type="ECO:0000313" key="2">
    <source>
        <dbReference type="EMBL" id="GAB36124.1"/>
    </source>
</evidence>
<accession>H5TRL6</accession>
<feature type="region of interest" description="Disordered" evidence="1">
    <location>
        <begin position="65"/>
        <end position="117"/>
    </location>
</feature>
<evidence type="ECO:0000256" key="1">
    <source>
        <dbReference type="SAM" id="MobiDB-lite"/>
    </source>
</evidence>
<gene>
    <name evidence="2" type="ORF">GOOTI_199_00020</name>
</gene>
<reference evidence="2" key="1">
    <citation type="submission" date="2012-02" db="EMBL/GenBank/DDBJ databases">
        <title>Whole genome shotgun sequence of Gordonia otitidis NBRC 100426.</title>
        <authorList>
            <person name="Yoshida I."/>
            <person name="Hosoyama A."/>
            <person name="Tsuchikane K."/>
            <person name="Katsumata H."/>
            <person name="Yamazaki S."/>
            <person name="Fujita N."/>
        </authorList>
    </citation>
    <scope>NUCLEOTIDE SEQUENCE [LARGE SCALE GENOMIC DNA]</scope>
    <source>
        <strain evidence="2">NBRC 100426</strain>
    </source>
</reference>